<keyword evidence="1" id="KW-0812">Transmembrane</keyword>
<dbReference type="Proteomes" id="UP000198749">
    <property type="component" value="Unassembled WGS sequence"/>
</dbReference>
<name>A0A1H9I1D8_9GAMM</name>
<sequence length="82" mass="9567">MDALSIGIIIFATVTALLFKFILYHKICNWMDKDLISGLSAGNSDKQRFLTEQLNQLKNDKVKRKLQHQRLTELADEFEQNR</sequence>
<evidence type="ECO:0000313" key="2">
    <source>
        <dbReference type="EMBL" id="SEQ68292.1"/>
    </source>
</evidence>
<keyword evidence="1" id="KW-0472">Membrane</keyword>
<dbReference type="RefSeq" id="WP_091358273.1">
    <property type="nucleotide sequence ID" value="NZ_AP025284.1"/>
</dbReference>
<organism evidence="2 3">
    <name type="scientific">Amphritea atlantica</name>
    <dbReference type="NCBI Taxonomy" id="355243"/>
    <lineage>
        <taxon>Bacteria</taxon>
        <taxon>Pseudomonadati</taxon>
        <taxon>Pseudomonadota</taxon>
        <taxon>Gammaproteobacteria</taxon>
        <taxon>Oceanospirillales</taxon>
        <taxon>Oceanospirillaceae</taxon>
        <taxon>Amphritea</taxon>
    </lineage>
</organism>
<keyword evidence="1" id="KW-1133">Transmembrane helix</keyword>
<evidence type="ECO:0000313" key="3">
    <source>
        <dbReference type="Proteomes" id="UP000198749"/>
    </source>
</evidence>
<dbReference type="AlphaFoldDB" id="A0A1H9I1D8"/>
<reference evidence="3" key="1">
    <citation type="submission" date="2016-10" db="EMBL/GenBank/DDBJ databases">
        <authorList>
            <person name="Varghese N."/>
            <person name="Submissions S."/>
        </authorList>
    </citation>
    <scope>NUCLEOTIDE SEQUENCE [LARGE SCALE GENOMIC DNA]</scope>
    <source>
        <strain evidence="3">DSM 18887</strain>
    </source>
</reference>
<dbReference type="STRING" id="355243.SAMN03080615_02359"/>
<proteinExistence type="predicted"/>
<dbReference type="EMBL" id="FOGB01000006">
    <property type="protein sequence ID" value="SEQ68292.1"/>
    <property type="molecule type" value="Genomic_DNA"/>
</dbReference>
<dbReference type="OrthoDB" id="6089792at2"/>
<protein>
    <submittedName>
        <fullName evidence="2">Uncharacterized protein</fullName>
    </submittedName>
</protein>
<keyword evidence="3" id="KW-1185">Reference proteome</keyword>
<gene>
    <name evidence="2" type="ORF">SAMN03080615_02359</name>
</gene>
<accession>A0A1H9I1D8</accession>
<evidence type="ECO:0000256" key="1">
    <source>
        <dbReference type="SAM" id="Phobius"/>
    </source>
</evidence>
<feature type="transmembrane region" description="Helical" evidence="1">
    <location>
        <begin position="6"/>
        <end position="23"/>
    </location>
</feature>